<organism evidence="1 2">
    <name type="scientific">Hyaloscypha bicolor E</name>
    <dbReference type="NCBI Taxonomy" id="1095630"/>
    <lineage>
        <taxon>Eukaryota</taxon>
        <taxon>Fungi</taxon>
        <taxon>Dikarya</taxon>
        <taxon>Ascomycota</taxon>
        <taxon>Pezizomycotina</taxon>
        <taxon>Leotiomycetes</taxon>
        <taxon>Helotiales</taxon>
        <taxon>Hyaloscyphaceae</taxon>
        <taxon>Hyaloscypha</taxon>
        <taxon>Hyaloscypha bicolor</taxon>
    </lineage>
</organism>
<dbReference type="GeneID" id="36588241"/>
<dbReference type="InParanoid" id="A0A2J6TBK4"/>
<proteinExistence type="predicted"/>
<dbReference type="Proteomes" id="UP000235371">
    <property type="component" value="Unassembled WGS sequence"/>
</dbReference>
<evidence type="ECO:0000313" key="2">
    <source>
        <dbReference type="Proteomes" id="UP000235371"/>
    </source>
</evidence>
<sequence length="185" mass="20753">MSAQENIILNTKESTSDFNHQGTAHLDYFANRLHVHPVDRSNSKGRKMHEIWSRSTNGHEKEIIKISGLLLQQMFLHKCASRESFNSAGGDDFQSNRWSNLGAGSRNAPAVESATVPVREIRAMRQLCARIGPGVHRQTTSVWTRNVRISALRSCDLPDKQKKSPIGFDSMHGDVWKAARAFEGE</sequence>
<reference evidence="1 2" key="1">
    <citation type="submission" date="2016-04" db="EMBL/GenBank/DDBJ databases">
        <title>A degradative enzymes factory behind the ericoid mycorrhizal symbiosis.</title>
        <authorList>
            <consortium name="DOE Joint Genome Institute"/>
            <person name="Martino E."/>
            <person name="Morin E."/>
            <person name="Grelet G."/>
            <person name="Kuo A."/>
            <person name="Kohler A."/>
            <person name="Daghino S."/>
            <person name="Barry K."/>
            <person name="Choi C."/>
            <person name="Cichocki N."/>
            <person name="Clum A."/>
            <person name="Copeland A."/>
            <person name="Hainaut M."/>
            <person name="Haridas S."/>
            <person name="Labutti K."/>
            <person name="Lindquist E."/>
            <person name="Lipzen A."/>
            <person name="Khouja H.-R."/>
            <person name="Murat C."/>
            <person name="Ohm R."/>
            <person name="Olson A."/>
            <person name="Spatafora J."/>
            <person name="Veneault-Fourrey C."/>
            <person name="Henrissat B."/>
            <person name="Grigoriev I."/>
            <person name="Martin F."/>
            <person name="Perotto S."/>
        </authorList>
    </citation>
    <scope>NUCLEOTIDE SEQUENCE [LARGE SCALE GENOMIC DNA]</scope>
    <source>
        <strain evidence="1 2">E</strain>
    </source>
</reference>
<evidence type="ECO:0000313" key="1">
    <source>
        <dbReference type="EMBL" id="PMD60409.1"/>
    </source>
</evidence>
<dbReference type="AlphaFoldDB" id="A0A2J6TBK4"/>
<protein>
    <submittedName>
        <fullName evidence="1">Uncharacterized protein</fullName>
    </submittedName>
</protein>
<dbReference type="EMBL" id="KZ613790">
    <property type="protein sequence ID" value="PMD60409.1"/>
    <property type="molecule type" value="Genomic_DNA"/>
</dbReference>
<accession>A0A2J6TBK4</accession>
<dbReference type="RefSeq" id="XP_024737313.1">
    <property type="nucleotide sequence ID" value="XM_024880164.1"/>
</dbReference>
<keyword evidence="2" id="KW-1185">Reference proteome</keyword>
<name>A0A2J6TBK4_9HELO</name>
<gene>
    <name evidence="1" type="ORF">K444DRAFT_612577</name>
</gene>